<gene>
    <name evidence="3" type="ORF">SDJN03_19635</name>
</gene>
<proteinExistence type="inferred from homology"/>
<dbReference type="PANTHER" id="PTHR43180">
    <property type="entry name" value="3-OXOACYL-(ACYL-CARRIER-PROTEIN) REDUCTASE (AFU_ORTHOLOGUE AFUA_6G11210)"/>
    <property type="match status" value="1"/>
</dbReference>
<evidence type="ECO:0000256" key="2">
    <source>
        <dbReference type="ARBA" id="ARBA00023002"/>
    </source>
</evidence>
<dbReference type="Pfam" id="PF00106">
    <property type="entry name" value="adh_short"/>
    <property type="match status" value="2"/>
</dbReference>
<keyword evidence="2" id="KW-0560">Oxidoreductase</keyword>
<dbReference type="EMBL" id="JAGKQH010000013">
    <property type="protein sequence ID" value="KAG6583703.1"/>
    <property type="molecule type" value="Genomic_DNA"/>
</dbReference>
<evidence type="ECO:0000256" key="1">
    <source>
        <dbReference type="ARBA" id="ARBA00006484"/>
    </source>
</evidence>
<reference evidence="3 4" key="1">
    <citation type="journal article" date="2021" name="Hortic Res">
        <title>The domestication of Cucurbita argyrosperma as revealed by the genome of its wild relative.</title>
        <authorList>
            <person name="Barrera-Redondo J."/>
            <person name="Sanchez-de la Vega G."/>
            <person name="Aguirre-Liguori J.A."/>
            <person name="Castellanos-Morales G."/>
            <person name="Gutierrez-Guerrero Y.T."/>
            <person name="Aguirre-Dugua X."/>
            <person name="Aguirre-Planter E."/>
            <person name="Tenaillon M.I."/>
            <person name="Lira-Saade R."/>
            <person name="Eguiarte L.E."/>
        </authorList>
    </citation>
    <scope>NUCLEOTIDE SEQUENCE [LARGE SCALE GENOMIC DNA]</scope>
    <source>
        <strain evidence="3">JBR-2021</strain>
    </source>
</reference>
<dbReference type="Proteomes" id="UP000685013">
    <property type="component" value="Chromosome 13"/>
</dbReference>
<dbReference type="PANTHER" id="PTHR43180:SF30">
    <property type="entry name" value="MOMILACTONE A SYNTHASE"/>
    <property type="match status" value="1"/>
</dbReference>
<name>A0AAV6MN57_9ROSI</name>
<dbReference type="AlphaFoldDB" id="A0AAV6MN57"/>
<organism evidence="3 4">
    <name type="scientific">Cucurbita argyrosperma subsp. sororia</name>
    <dbReference type="NCBI Taxonomy" id="37648"/>
    <lineage>
        <taxon>Eukaryota</taxon>
        <taxon>Viridiplantae</taxon>
        <taxon>Streptophyta</taxon>
        <taxon>Embryophyta</taxon>
        <taxon>Tracheophyta</taxon>
        <taxon>Spermatophyta</taxon>
        <taxon>Magnoliopsida</taxon>
        <taxon>eudicotyledons</taxon>
        <taxon>Gunneridae</taxon>
        <taxon>Pentapetalae</taxon>
        <taxon>rosids</taxon>
        <taxon>fabids</taxon>
        <taxon>Cucurbitales</taxon>
        <taxon>Cucurbitaceae</taxon>
        <taxon>Cucurbiteae</taxon>
        <taxon>Cucurbita</taxon>
    </lineage>
</organism>
<feature type="non-terminal residue" evidence="3">
    <location>
        <position position="1"/>
    </location>
</feature>
<comment type="caution">
    <text evidence="3">The sequence shown here is derived from an EMBL/GenBank/DDBJ whole genome shotgun (WGS) entry which is preliminary data.</text>
</comment>
<comment type="similarity">
    <text evidence="1">Belongs to the short-chain dehydrogenases/reductases (SDR) family.</text>
</comment>
<sequence length="415" mass="45455">MQVYNISFDGPRLEGEVAVITGAASGIWESTAKLFFKHGAKGVLADILDDVGHSLSRHLCSSSSSFVHCNVTKEKDIENAVNTAISKYGKLDIMLNNADISRTLKFNILENELSDFQKVLNVNLLGVFLGTKHAAKAMIPARQVPSQMTRDLFKLEDGDEFSNVYSHFKCGDILWPEDIAEAALYLASDASRFVSGHNLIVDGGFTAANQDNNKVEKERRRTTRAAMGVSLLPAAARWLEGEVAVITGAASGIWESTAKLFFKHGAKGVLADILDDVGHSLSRHLCSSSSSFVHCNVTKEKDIEKMRLTQLFPNFQKVLNVNLLGVFLGTKHAAKAMIPARQVPSQMTRDLFKLEDGDEFSNVYSHFKCGDILWPEDIAEAALYLASDASRFVSGHNLIVDGGFTAANQGLYSYQ</sequence>
<protein>
    <submittedName>
        <fullName evidence="3">Uncharacterized protein</fullName>
    </submittedName>
</protein>
<evidence type="ECO:0000313" key="3">
    <source>
        <dbReference type="EMBL" id="KAG6583703.1"/>
    </source>
</evidence>
<evidence type="ECO:0000313" key="4">
    <source>
        <dbReference type="Proteomes" id="UP000685013"/>
    </source>
</evidence>
<dbReference type="GO" id="GO:0016491">
    <property type="term" value="F:oxidoreductase activity"/>
    <property type="evidence" value="ECO:0007669"/>
    <property type="project" value="UniProtKB-KW"/>
</dbReference>
<keyword evidence="4" id="KW-1185">Reference proteome</keyword>
<accession>A0AAV6MN57</accession>
<dbReference type="Pfam" id="PF13561">
    <property type="entry name" value="adh_short_C2"/>
    <property type="match status" value="2"/>
</dbReference>
<dbReference type="InterPro" id="IPR002347">
    <property type="entry name" value="SDR_fam"/>
</dbReference>